<dbReference type="AlphaFoldDB" id="A0A853DKX7"/>
<dbReference type="Proteomes" id="UP000521075">
    <property type="component" value="Unassembled WGS sequence"/>
</dbReference>
<proteinExistence type="predicted"/>
<evidence type="ECO:0000313" key="2">
    <source>
        <dbReference type="Proteomes" id="UP000521075"/>
    </source>
</evidence>
<evidence type="ECO:0000313" key="1">
    <source>
        <dbReference type="EMBL" id="NYK09048.1"/>
    </source>
</evidence>
<protein>
    <submittedName>
        <fullName evidence="1">Uncharacterized protein</fullName>
    </submittedName>
</protein>
<gene>
    <name evidence="1" type="ORF">HNR14_000929</name>
</gene>
<comment type="caution">
    <text evidence="1">The sequence shown here is derived from an EMBL/GenBank/DDBJ whole genome shotgun (WGS) entry which is preliminary data.</text>
</comment>
<dbReference type="EMBL" id="JACCHJ010000001">
    <property type="protein sequence ID" value="NYK09048.1"/>
    <property type="molecule type" value="Genomic_DNA"/>
</dbReference>
<dbReference type="RefSeq" id="WP_179700083.1">
    <property type="nucleotide sequence ID" value="NZ_BAAAHA010000004.1"/>
</dbReference>
<reference evidence="1 2" key="1">
    <citation type="submission" date="2020-07" db="EMBL/GenBank/DDBJ databases">
        <title>Sequencing the genomes of 1000 actinobacteria strains.</title>
        <authorList>
            <person name="Klenk H.-P."/>
        </authorList>
    </citation>
    <scope>NUCLEOTIDE SEQUENCE [LARGE SCALE GENOMIC DNA]</scope>
    <source>
        <strain evidence="1 2">DSM 15166</strain>
    </source>
</reference>
<sequence>MSDKPDDEFERWMRDVIVPGAGEPDGTVALSVPEEALRQGAEGQTAPSEDVPFVVVPVASAHVADVLRATQPTRVAPEEWLGGVWEVVTESGSRYVIDTIKWTLTRVRGRDEQEDPDVAPASTLRRDGETLRLLRVIALEVGKRAVFDVEPLRPDAVWTRRSTTYVVEIRLVRSNA</sequence>
<name>A0A853DKX7_9MICO</name>
<accession>A0A853DKX7</accession>
<organism evidence="1 2">
    <name type="scientific">Leifsonia naganoensis</name>
    <dbReference type="NCBI Taxonomy" id="150025"/>
    <lineage>
        <taxon>Bacteria</taxon>
        <taxon>Bacillati</taxon>
        <taxon>Actinomycetota</taxon>
        <taxon>Actinomycetes</taxon>
        <taxon>Micrococcales</taxon>
        <taxon>Microbacteriaceae</taxon>
        <taxon>Leifsonia</taxon>
    </lineage>
</organism>
<keyword evidence="2" id="KW-1185">Reference proteome</keyword>